<gene>
    <name evidence="1" type="ORF">C2E20_5400</name>
</gene>
<proteinExistence type="predicted"/>
<dbReference type="EMBL" id="LHPF02000015">
    <property type="protein sequence ID" value="PSC71285.1"/>
    <property type="molecule type" value="Genomic_DNA"/>
</dbReference>
<comment type="caution">
    <text evidence="1">The sequence shown here is derived from an EMBL/GenBank/DDBJ whole genome shotgun (WGS) entry which is preliminary data.</text>
</comment>
<dbReference type="OrthoDB" id="515104at2759"/>
<dbReference type="PANTHER" id="PTHR40375:SF2">
    <property type="entry name" value="SPORULATION-SPECIFIC PROTEIN 22"/>
    <property type="match status" value="1"/>
</dbReference>
<accession>A0A2P6VB30</accession>
<dbReference type="PANTHER" id="PTHR40375">
    <property type="entry name" value="SPORULATION-SPECIFIC PROTEIN 22"/>
    <property type="match status" value="1"/>
</dbReference>
<evidence type="ECO:0000313" key="2">
    <source>
        <dbReference type="Proteomes" id="UP000239649"/>
    </source>
</evidence>
<organism evidence="1 2">
    <name type="scientific">Micractinium conductrix</name>
    <dbReference type="NCBI Taxonomy" id="554055"/>
    <lineage>
        <taxon>Eukaryota</taxon>
        <taxon>Viridiplantae</taxon>
        <taxon>Chlorophyta</taxon>
        <taxon>core chlorophytes</taxon>
        <taxon>Trebouxiophyceae</taxon>
        <taxon>Chlorellales</taxon>
        <taxon>Chlorellaceae</taxon>
        <taxon>Chlorella clade</taxon>
        <taxon>Micractinium</taxon>
    </lineage>
</organism>
<protein>
    <submittedName>
        <fullName evidence="1">Testis-expressed sequence 11</fullName>
    </submittedName>
</protein>
<dbReference type="STRING" id="554055.A0A2P6VB30"/>
<dbReference type="GO" id="GO:0090173">
    <property type="term" value="P:regulation of synaptonemal complex assembly"/>
    <property type="evidence" value="ECO:0007669"/>
    <property type="project" value="InterPro"/>
</dbReference>
<dbReference type="Proteomes" id="UP000239649">
    <property type="component" value="Unassembled WGS sequence"/>
</dbReference>
<dbReference type="AlphaFoldDB" id="A0A2P6VB30"/>
<keyword evidence="2" id="KW-1185">Reference proteome</keyword>
<evidence type="ECO:0000313" key="1">
    <source>
        <dbReference type="EMBL" id="PSC71285.1"/>
    </source>
</evidence>
<reference evidence="1 2" key="1">
    <citation type="journal article" date="2018" name="Plant J.">
        <title>Genome sequences of Chlorella sorokiniana UTEX 1602 and Micractinium conductrix SAG 241.80: implications to maltose excretion by a green alga.</title>
        <authorList>
            <person name="Arriola M.B."/>
            <person name="Velmurugan N."/>
            <person name="Zhang Y."/>
            <person name="Plunkett M.H."/>
            <person name="Hondzo H."/>
            <person name="Barney B.M."/>
        </authorList>
    </citation>
    <scope>NUCLEOTIDE SEQUENCE [LARGE SCALE GENOMIC DNA]</scope>
    <source>
        <strain evidence="1 2">SAG 241.80</strain>
    </source>
</reference>
<dbReference type="InterPro" id="IPR039057">
    <property type="entry name" value="Spo22/ZIP4"/>
</dbReference>
<sequence length="1042" mass="104702">MDSLAPGSLALALGGFSIDEDSDMAGGLPAAGVEGLRAGGAAAARAPAAAAAALVDHARVAVDRVLDAWQAPGFDPEREAEDLAAVCFAMRSAIGMSGRLAEADASALFDLSVALWGAALQATHAGGSVGEAASDALDGMGDDLYALVEGEASDASGEEAVRCVAFFSRQASGWAAVGRRQRARACLERAMRHASALEAQVAAQAGASEQHKDKVEAQVVALFSLYLQGSKSAAEGKQQALANNLLSRAVALSRHAAVGPDAALCCAVAIAELQLAQAAQLLGTQRSAPLAAALMSSSFQQLCGEDLAAAAAGGSAHAAGLLDAKKQVLALLCRAHLGAGDAASAAQALDTLEVHAPGAAASDPTGHLPTLVVEAKVAAGKVADALRMLVDQMKAADLAAAPAGGAASKDALPAGGAAARPSPADAFLAGLRMALTRVSDGSLPSFQAAVSAFVWKASGAGAGEAGVAALLGLTQTLLAQEQGGPLCQQLALQALAGDDVSVALHRSPATMARVHSVLWHRAAHCLEGGDAAAAKELFAAAYHFSRPEGAAKGARALAACHSRLGMHQRAAEWLDVAARHEAQPSSVTQLGRLQEHALTGDVAQALAAIRSLASPPCADFHPALLLALCQTAGRGAHPAIYKEAVGAAVRVLIPGEAAPTSLPPGQEAALLAQQAQALDACLAAGTDGKAAGGDSATLCAELAAAVRLAARRLKLLGWQGFAGGAGGQGSKSVLAISGLAYNQLLACAAPEQAVVLATALVQLLPQADAHLHAELTGVAQQARVLLLASQRLLDVHSQKPDSTQPLVLASSLQGRLAQHMQALPAEQHPQLHLLQHCLALETAVRQGDGAAVLHALGRLQPLAGHLAAPQRAAVLASLGEQSSGVVREATCALMLDSLEAEGQQGAASLEAVSIVPALLSQLALPPALQLRALLLAQRQLSGVPRESQCPVWAACCRWLAAHAWNAGATLAQGGDGSGLAGEFLSAAVLLQETCAPAAFAAPSLRAQQAAVPKQAVVAAAEEDDADALSLAGSLPGLGFGCL</sequence>
<name>A0A2P6VB30_9CHLO</name>